<reference evidence="1 2" key="1">
    <citation type="submission" date="2007-09" db="EMBL/GenBank/DDBJ databases">
        <title>Draft genome sequence of Eubacterium dolichum (DSM 3991).</title>
        <authorList>
            <person name="Sudarsanam P."/>
            <person name="Ley R."/>
            <person name="Guruge J."/>
            <person name="Turnbaugh P.J."/>
            <person name="Mahowald M."/>
            <person name="Liep D."/>
            <person name="Gordon J."/>
        </authorList>
    </citation>
    <scope>NUCLEOTIDE SEQUENCE [LARGE SCALE GENOMIC DNA]</scope>
    <source>
        <strain evidence="1 2">DSM 3991</strain>
    </source>
</reference>
<name>A8R8J2_9FIRM</name>
<accession>A8R8J2</accession>
<proteinExistence type="predicted"/>
<dbReference type="HOGENOM" id="CLU_178327_0_0_9"/>
<sequence>MMITITCPIKQDFIIELLNDVTLDGIHYTFKQKDGMKLLFEHSGSDQEAAIRLAKERIKETEIGHVLFFQIA</sequence>
<comment type="caution">
    <text evidence="1">The sequence shown here is derived from an EMBL/GenBank/DDBJ whole genome shotgun (WGS) entry which is preliminary data.</text>
</comment>
<dbReference type="eggNOG" id="ENOG5033CFT">
    <property type="taxonomic scope" value="Bacteria"/>
</dbReference>
<dbReference type="Proteomes" id="UP000004090">
    <property type="component" value="Unassembled WGS sequence"/>
</dbReference>
<protein>
    <submittedName>
        <fullName evidence="1">Uncharacterized protein</fullName>
    </submittedName>
</protein>
<evidence type="ECO:0000313" key="2">
    <source>
        <dbReference type="Proteomes" id="UP000004090"/>
    </source>
</evidence>
<gene>
    <name evidence="1" type="ORF">EUBDOL_00322</name>
</gene>
<reference evidence="1 2" key="2">
    <citation type="submission" date="2007-09" db="EMBL/GenBank/DDBJ databases">
        <authorList>
            <person name="Fulton L."/>
            <person name="Clifton S."/>
            <person name="Fulton B."/>
            <person name="Xu J."/>
            <person name="Minx P."/>
            <person name="Pepin K.H."/>
            <person name="Johnson M."/>
            <person name="Thiruvilangam P."/>
            <person name="Bhonagiri V."/>
            <person name="Nash W.E."/>
            <person name="Mardis E.R."/>
            <person name="Wilson R.K."/>
        </authorList>
    </citation>
    <scope>NUCLEOTIDE SEQUENCE [LARGE SCALE GENOMIC DNA]</scope>
    <source>
        <strain evidence="1 2">DSM 3991</strain>
    </source>
</reference>
<dbReference type="EMBL" id="ABAW02000013">
    <property type="protein sequence ID" value="EDP12076.1"/>
    <property type="molecule type" value="Genomic_DNA"/>
</dbReference>
<dbReference type="STRING" id="428127.EUBDOL_00322"/>
<dbReference type="AlphaFoldDB" id="A8R8J2"/>
<organism evidence="1 2">
    <name type="scientific">Amedibacillus dolichus DSM 3991</name>
    <dbReference type="NCBI Taxonomy" id="428127"/>
    <lineage>
        <taxon>Bacteria</taxon>
        <taxon>Bacillati</taxon>
        <taxon>Bacillota</taxon>
        <taxon>Erysipelotrichia</taxon>
        <taxon>Erysipelotrichales</taxon>
        <taxon>Erysipelotrichaceae</taxon>
        <taxon>Amedibacillus</taxon>
    </lineage>
</organism>
<evidence type="ECO:0000313" key="1">
    <source>
        <dbReference type="EMBL" id="EDP12076.1"/>
    </source>
</evidence>